<dbReference type="InterPro" id="IPR023151">
    <property type="entry name" value="PEP_util_CS"/>
</dbReference>
<dbReference type="SUPFAM" id="SSF51621">
    <property type="entry name" value="Phosphoenolpyruvate/pyruvate domain"/>
    <property type="match status" value="1"/>
</dbReference>
<dbReference type="RefSeq" id="WP_327194405.1">
    <property type="nucleotide sequence ID" value="NZ_JALHLF010000043.1"/>
</dbReference>
<dbReference type="InterPro" id="IPR050499">
    <property type="entry name" value="PEP-utilizing_PTS_enzyme"/>
</dbReference>
<feature type="domain" description="PEP-utilising enzyme C-terminal" evidence="1">
    <location>
        <begin position="8"/>
        <end position="289"/>
    </location>
</feature>
<proteinExistence type="predicted"/>
<dbReference type="PROSITE" id="PS00742">
    <property type="entry name" value="PEP_ENZYMES_2"/>
    <property type="match status" value="1"/>
</dbReference>
<evidence type="ECO:0000259" key="1">
    <source>
        <dbReference type="Pfam" id="PF02896"/>
    </source>
</evidence>
<gene>
    <name evidence="2" type="ORF">MTR62_11760</name>
</gene>
<dbReference type="InterPro" id="IPR015813">
    <property type="entry name" value="Pyrv/PenolPyrv_kinase-like_dom"/>
</dbReference>
<dbReference type="Proteomes" id="UP001162881">
    <property type="component" value="Unassembled WGS sequence"/>
</dbReference>
<accession>A0ABT0BEN1</accession>
<dbReference type="InterPro" id="IPR000121">
    <property type="entry name" value="PEP_util_C"/>
</dbReference>
<dbReference type="Pfam" id="PF02896">
    <property type="entry name" value="PEP-utilizers_C"/>
    <property type="match status" value="1"/>
</dbReference>
<reference evidence="2" key="1">
    <citation type="submission" date="2022-03" db="EMBL/GenBank/DDBJ databases">
        <title>Identification of a novel bacterium isolated from mangrove sediments.</title>
        <authorList>
            <person name="Pan X."/>
        </authorList>
    </citation>
    <scope>NUCLEOTIDE SEQUENCE</scope>
    <source>
        <strain evidence="2">B1949</strain>
    </source>
</reference>
<dbReference type="PANTHER" id="PTHR46244">
    <property type="entry name" value="PHOSPHOENOLPYRUVATE-PROTEIN PHOSPHOTRANSFERASE"/>
    <property type="match status" value="1"/>
</dbReference>
<dbReference type="PANTHER" id="PTHR46244:SF6">
    <property type="entry name" value="PHOSPHOENOLPYRUVATE-PROTEIN PHOSPHOTRANSFERASE"/>
    <property type="match status" value="1"/>
</dbReference>
<dbReference type="PRINTS" id="PR01736">
    <property type="entry name" value="PHPHTRNFRASE"/>
</dbReference>
<evidence type="ECO:0000313" key="2">
    <source>
        <dbReference type="EMBL" id="MCJ2183360.1"/>
    </source>
</evidence>
<feature type="non-terminal residue" evidence="2">
    <location>
        <position position="1"/>
    </location>
</feature>
<protein>
    <submittedName>
        <fullName evidence="2">Phosphoenolpyruvate--protein phosphotransferase</fullName>
    </submittedName>
</protein>
<evidence type="ECO:0000313" key="3">
    <source>
        <dbReference type="Proteomes" id="UP001162881"/>
    </source>
</evidence>
<comment type="caution">
    <text evidence="2">The sequence shown here is derived from an EMBL/GenBank/DDBJ whole genome shotgun (WGS) entry which is preliminary data.</text>
</comment>
<dbReference type="InterPro" id="IPR040442">
    <property type="entry name" value="Pyrv_kinase-like_dom_sf"/>
</dbReference>
<organism evidence="2 3">
    <name type="scientific">Novosphingobium organovorum</name>
    <dbReference type="NCBI Taxonomy" id="2930092"/>
    <lineage>
        <taxon>Bacteria</taxon>
        <taxon>Pseudomonadati</taxon>
        <taxon>Pseudomonadota</taxon>
        <taxon>Alphaproteobacteria</taxon>
        <taxon>Sphingomonadales</taxon>
        <taxon>Sphingomonadaceae</taxon>
        <taxon>Novosphingobium</taxon>
    </lineage>
</organism>
<dbReference type="EMBL" id="JALHLF010000043">
    <property type="protein sequence ID" value="MCJ2183360.1"/>
    <property type="molecule type" value="Genomic_DNA"/>
</dbReference>
<name>A0ABT0BEN1_9SPHN</name>
<dbReference type="Gene3D" id="3.20.20.60">
    <property type="entry name" value="Phosphoenolpyruvate-binding domains"/>
    <property type="match status" value="1"/>
</dbReference>
<sequence length="323" mass="33464">LAARRVAARASSAPTTTRDGTRIEVFANTGSREDAELAVANGAEGSGLLRSEFLFLERPAAPDVAEQTAAYQAIADALGDRPMIVRLLDIGGDKPAQYLPIEGEENPALGLRGIRVGLAHPDLLEAQVEAIARVEPAGRCKIMVPMVASLAELRAVRAVLDRVAQRIGLPCALELGIMVETPAAAATADILAREADFLSIGTNDLTQYTLAMDRANPSVAASLDGLHPVVLRLIGQTCSGGARHGRWTGVCGSLASDPLAVPLLLGLGVTELSASAALVTDIKALVATLDLAACRDLAARALACASAAEVRALVAQFEKENAA</sequence>
<keyword evidence="3" id="KW-1185">Reference proteome</keyword>